<reference evidence="1" key="1">
    <citation type="journal article" date="2021" name="bioRxiv">
        <title>Whole Genome Assembly and Annotation of Northern Wild Rice, Zizania palustris L., Supports a Whole Genome Duplication in the Zizania Genus.</title>
        <authorList>
            <person name="Haas M."/>
            <person name="Kono T."/>
            <person name="Macchietto M."/>
            <person name="Millas R."/>
            <person name="McGilp L."/>
            <person name="Shao M."/>
            <person name="Duquette J."/>
            <person name="Hirsch C.N."/>
            <person name="Kimball J."/>
        </authorList>
    </citation>
    <scope>NUCLEOTIDE SEQUENCE</scope>
    <source>
        <tissue evidence="1">Fresh leaf tissue</tissue>
    </source>
</reference>
<accession>A0A8J5VH67</accession>
<dbReference type="Proteomes" id="UP000729402">
    <property type="component" value="Unassembled WGS sequence"/>
</dbReference>
<protein>
    <submittedName>
        <fullName evidence="1">Uncharacterized protein</fullName>
    </submittedName>
</protein>
<sequence length="91" mass="9731">MGKRYVPPCANALQVARSCAAAAAAAPAVWWLAVRVSARRGEDERDARFATKNQPWRAGERDGVRIDLLESGCESVGFGSDVDASRARALA</sequence>
<dbReference type="AlphaFoldDB" id="A0A8J5VH67"/>
<proteinExistence type="predicted"/>
<gene>
    <name evidence="1" type="ORF">GUJ93_ZPchr0006g43734</name>
</gene>
<name>A0A8J5VH67_ZIZPA</name>
<comment type="caution">
    <text evidence="1">The sequence shown here is derived from an EMBL/GenBank/DDBJ whole genome shotgun (WGS) entry which is preliminary data.</text>
</comment>
<dbReference type="EMBL" id="JAAALK010000283">
    <property type="protein sequence ID" value="KAG8070382.1"/>
    <property type="molecule type" value="Genomic_DNA"/>
</dbReference>
<evidence type="ECO:0000313" key="2">
    <source>
        <dbReference type="Proteomes" id="UP000729402"/>
    </source>
</evidence>
<evidence type="ECO:0000313" key="1">
    <source>
        <dbReference type="EMBL" id="KAG8070382.1"/>
    </source>
</evidence>
<keyword evidence="2" id="KW-1185">Reference proteome</keyword>
<organism evidence="1 2">
    <name type="scientific">Zizania palustris</name>
    <name type="common">Northern wild rice</name>
    <dbReference type="NCBI Taxonomy" id="103762"/>
    <lineage>
        <taxon>Eukaryota</taxon>
        <taxon>Viridiplantae</taxon>
        <taxon>Streptophyta</taxon>
        <taxon>Embryophyta</taxon>
        <taxon>Tracheophyta</taxon>
        <taxon>Spermatophyta</taxon>
        <taxon>Magnoliopsida</taxon>
        <taxon>Liliopsida</taxon>
        <taxon>Poales</taxon>
        <taxon>Poaceae</taxon>
        <taxon>BOP clade</taxon>
        <taxon>Oryzoideae</taxon>
        <taxon>Oryzeae</taxon>
        <taxon>Zizaniinae</taxon>
        <taxon>Zizania</taxon>
    </lineage>
</organism>
<reference evidence="1" key="2">
    <citation type="submission" date="2021-02" db="EMBL/GenBank/DDBJ databases">
        <authorList>
            <person name="Kimball J.A."/>
            <person name="Haas M.W."/>
            <person name="Macchietto M."/>
            <person name="Kono T."/>
            <person name="Duquette J."/>
            <person name="Shao M."/>
        </authorList>
    </citation>
    <scope>NUCLEOTIDE SEQUENCE</scope>
    <source>
        <tissue evidence="1">Fresh leaf tissue</tissue>
    </source>
</reference>